<dbReference type="AlphaFoldDB" id="A0A916QLP4"/>
<gene>
    <name evidence="1" type="ORF">GCM10011403_28590</name>
</gene>
<dbReference type="Gene3D" id="3.40.50.150">
    <property type="entry name" value="Vaccinia Virus protein VP39"/>
    <property type="match status" value="1"/>
</dbReference>
<dbReference type="EMBL" id="BMIY01000014">
    <property type="protein sequence ID" value="GFZ83280.1"/>
    <property type="molecule type" value="Genomic_DNA"/>
</dbReference>
<accession>A0A916QLP4</accession>
<protein>
    <submittedName>
        <fullName evidence="1">Uncharacterized protein</fullName>
    </submittedName>
</protein>
<name>A0A916QLP4_9GAMM</name>
<organism evidence="1 2">
    <name type="scientific">Pseudohongiella nitratireducens</name>
    <dbReference type="NCBI Taxonomy" id="1768907"/>
    <lineage>
        <taxon>Bacteria</taxon>
        <taxon>Pseudomonadati</taxon>
        <taxon>Pseudomonadota</taxon>
        <taxon>Gammaproteobacteria</taxon>
        <taxon>Pseudomonadales</taxon>
        <taxon>Pseudohongiellaceae</taxon>
        <taxon>Pseudohongiella</taxon>
    </lineage>
</organism>
<evidence type="ECO:0000313" key="2">
    <source>
        <dbReference type="Proteomes" id="UP000627715"/>
    </source>
</evidence>
<sequence>MHAFDIEKSAIDRCRQRFADIPQVDLSQSSFINFEYPPCQLVVADASLFFCPPEAFAAVWQKVDDSLQPGGVFCGSFLGPEDTMAREPESEQTFWKTVTVLTEQKVRLLFEEYHVLSFTEHKRSGLTPQGTPHDWHIYAVVAQKG</sequence>
<evidence type="ECO:0000313" key="1">
    <source>
        <dbReference type="EMBL" id="GFZ83280.1"/>
    </source>
</evidence>
<comment type="caution">
    <text evidence="1">The sequence shown here is derived from an EMBL/GenBank/DDBJ whole genome shotgun (WGS) entry which is preliminary data.</text>
</comment>
<proteinExistence type="predicted"/>
<dbReference type="SUPFAM" id="SSF53335">
    <property type="entry name" value="S-adenosyl-L-methionine-dependent methyltransferases"/>
    <property type="match status" value="1"/>
</dbReference>
<reference evidence="1" key="2">
    <citation type="submission" date="2020-09" db="EMBL/GenBank/DDBJ databases">
        <authorList>
            <person name="Sun Q."/>
            <person name="Zhou Y."/>
        </authorList>
    </citation>
    <scope>NUCLEOTIDE SEQUENCE</scope>
    <source>
        <strain evidence="1">CGMCC 1.15425</strain>
    </source>
</reference>
<reference evidence="1" key="1">
    <citation type="journal article" date="2014" name="Int. J. Syst. Evol. Microbiol.">
        <title>Complete genome sequence of Corynebacterium casei LMG S-19264T (=DSM 44701T), isolated from a smear-ripened cheese.</title>
        <authorList>
            <consortium name="US DOE Joint Genome Institute (JGI-PGF)"/>
            <person name="Walter F."/>
            <person name="Albersmeier A."/>
            <person name="Kalinowski J."/>
            <person name="Ruckert C."/>
        </authorList>
    </citation>
    <scope>NUCLEOTIDE SEQUENCE</scope>
    <source>
        <strain evidence="1">CGMCC 1.15425</strain>
    </source>
</reference>
<keyword evidence="2" id="KW-1185">Reference proteome</keyword>
<dbReference type="Proteomes" id="UP000627715">
    <property type="component" value="Unassembled WGS sequence"/>
</dbReference>
<dbReference type="InterPro" id="IPR029063">
    <property type="entry name" value="SAM-dependent_MTases_sf"/>
</dbReference>